<evidence type="ECO:0000313" key="7">
    <source>
        <dbReference type="Proteomes" id="UP000005798"/>
    </source>
</evidence>
<name>B0N4C4_9FIRM</name>
<dbReference type="InterPro" id="IPR041172">
    <property type="entry name" value="EstA_Ig-like_N"/>
</dbReference>
<comment type="caution">
    <text evidence="6">The sequence shown here is derived from an EMBL/GenBank/DDBJ whole genome shotgun (WGS) entry which is preliminary data.</text>
</comment>
<evidence type="ECO:0000313" key="6">
    <source>
        <dbReference type="EMBL" id="EDS18526.1"/>
    </source>
</evidence>
<evidence type="ECO:0000259" key="5">
    <source>
        <dbReference type="Pfam" id="PF18435"/>
    </source>
</evidence>
<dbReference type="InterPro" id="IPR003140">
    <property type="entry name" value="PLipase/COase/thioEstase"/>
</dbReference>
<gene>
    <name evidence="6" type="ORF">CLORAM_01475</name>
</gene>
<dbReference type="Pfam" id="PF18435">
    <property type="entry name" value="EstA_Ig_like"/>
    <property type="match status" value="2"/>
</dbReference>
<evidence type="ECO:0000256" key="1">
    <source>
        <dbReference type="ARBA" id="ARBA00022729"/>
    </source>
</evidence>
<dbReference type="GO" id="GO:0016787">
    <property type="term" value="F:hydrolase activity"/>
    <property type="evidence" value="ECO:0007669"/>
    <property type="project" value="UniProtKB-KW"/>
</dbReference>
<feature type="domain" description="Esterase Ig-like N-terminal" evidence="5">
    <location>
        <begin position="32"/>
        <end position="124"/>
    </location>
</feature>
<dbReference type="eggNOG" id="COG4099">
    <property type="taxonomic scope" value="Bacteria"/>
</dbReference>
<feature type="domain" description="Esterase Ig-like N-terminal" evidence="5">
    <location>
        <begin position="426"/>
        <end position="532"/>
    </location>
</feature>
<dbReference type="EC" id="3.1.-.-" evidence="6"/>
<dbReference type="Pfam" id="PF02230">
    <property type="entry name" value="Abhydrolase_2"/>
    <property type="match status" value="2"/>
</dbReference>
<keyword evidence="2" id="KW-0812">Transmembrane</keyword>
<keyword evidence="2" id="KW-1133">Transmembrane helix</keyword>
<keyword evidence="2" id="KW-0472">Membrane</keyword>
<dbReference type="Gene3D" id="2.60.40.2180">
    <property type="match status" value="2"/>
</dbReference>
<protein>
    <submittedName>
        <fullName evidence="6">Phospholipase/carboxylesterase</fullName>
        <ecNumber evidence="6">3.1.-.-</ecNumber>
    </submittedName>
</protein>
<accession>B0N4C4</accession>
<dbReference type="EMBL" id="ABFX02000005">
    <property type="protein sequence ID" value="EDS18526.1"/>
    <property type="molecule type" value="Genomic_DNA"/>
</dbReference>
<proteinExistence type="predicted"/>
<evidence type="ECO:0000256" key="3">
    <source>
        <dbReference type="SAM" id="SignalP"/>
    </source>
</evidence>
<dbReference type="AlphaFoldDB" id="B0N4C4"/>
<feature type="domain" description="Phospholipase/carboxylesterase/thioesterase" evidence="4">
    <location>
        <begin position="591"/>
        <end position="785"/>
    </location>
</feature>
<evidence type="ECO:0000259" key="4">
    <source>
        <dbReference type="Pfam" id="PF02230"/>
    </source>
</evidence>
<dbReference type="Gene3D" id="3.40.50.1820">
    <property type="entry name" value="alpha/beta hydrolase"/>
    <property type="match status" value="2"/>
</dbReference>
<feature type="signal peptide" evidence="3">
    <location>
        <begin position="1"/>
        <end position="16"/>
    </location>
</feature>
<keyword evidence="6" id="KW-0378">Hydrolase</keyword>
<dbReference type="SUPFAM" id="SSF53474">
    <property type="entry name" value="alpha/beta-Hydrolases"/>
    <property type="match status" value="2"/>
</dbReference>
<keyword evidence="1 3" id="KW-0732">Signal</keyword>
<dbReference type="Proteomes" id="UP000005798">
    <property type="component" value="Unassembled WGS sequence"/>
</dbReference>
<dbReference type="InterPro" id="IPR050955">
    <property type="entry name" value="Plant_Biomass_Hydrol_Est"/>
</dbReference>
<feature type="transmembrane region" description="Helical" evidence="2">
    <location>
        <begin position="854"/>
        <end position="872"/>
    </location>
</feature>
<organism evidence="6 7">
    <name type="scientific">Thomasclavelia ramosa DSM 1402</name>
    <dbReference type="NCBI Taxonomy" id="445974"/>
    <lineage>
        <taxon>Bacteria</taxon>
        <taxon>Bacillati</taxon>
        <taxon>Bacillota</taxon>
        <taxon>Erysipelotrichia</taxon>
        <taxon>Erysipelotrichales</taxon>
        <taxon>Coprobacillaceae</taxon>
        <taxon>Thomasclavelia</taxon>
    </lineage>
</organism>
<reference evidence="6" key="2">
    <citation type="submission" date="2014-06" db="EMBL/GenBank/DDBJ databases">
        <title>Draft genome sequence of Clostridium ramosum(DSM 1402).</title>
        <authorList>
            <person name="Sudarsanam P."/>
            <person name="Ley R."/>
            <person name="Guruge J."/>
            <person name="Turnbaugh P.J."/>
            <person name="Mahowald M."/>
            <person name="Liep D."/>
            <person name="Gordon J."/>
        </authorList>
    </citation>
    <scope>NUCLEOTIDE SEQUENCE</scope>
    <source>
        <strain evidence="6">DSM 1402</strain>
    </source>
</reference>
<reference evidence="6" key="1">
    <citation type="submission" date="2007-11" db="EMBL/GenBank/DDBJ databases">
        <authorList>
            <person name="Fulton L."/>
            <person name="Clifton S."/>
            <person name="Fulton B."/>
            <person name="Xu J."/>
            <person name="Minx P."/>
            <person name="Pepin K.H."/>
            <person name="Johnson M."/>
            <person name="Thiruvilangam P."/>
            <person name="Bhonagiri V."/>
            <person name="Nash W.E."/>
            <person name="Mardis E.R."/>
            <person name="Wilson R.K."/>
        </authorList>
    </citation>
    <scope>NUCLEOTIDE SEQUENCE [LARGE SCALE GENOMIC DNA]</scope>
    <source>
        <strain evidence="6">DSM 1402</strain>
    </source>
</reference>
<dbReference type="PANTHER" id="PTHR43037">
    <property type="entry name" value="UNNAMED PRODUCT-RELATED"/>
    <property type="match status" value="1"/>
</dbReference>
<dbReference type="PANTHER" id="PTHR43037:SF1">
    <property type="entry name" value="BLL1128 PROTEIN"/>
    <property type="match status" value="1"/>
</dbReference>
<feature type="chain" id="PRO_5039702731" evidence="3">
    <location>
        <begin position="17"/>
        <end position="878"/>
    </location>
</feature>
<feature type="domain" description="Phospholipase/carboxylesterase/thioesterase" evidence="4">
    <location>
        <begin position="245"/>
        <end position="363"/>
    </location>
</feature>
<dbReference type="HOGENOM" id="CLU_327541_0_0_9"/>
<sequence length="878" mass="95910">MSAMMVLGLTILPTHALEGTATGTQKAFVVGDDWGAGVTKSIITFDKKIKADSISKTDFLVKETATNKVSDRTILDAYASDAQGNKVTTDSNIVTVEMYISPSEGNPISWNNLTWKNAWADPYQLEVTLAAGETLVSENETITTIDVDPTINVAEDGKICPQLDGFKMSEFTNDGTTVSYALYTPENDSHKNALVIWNHGVGETGTDVQIDLLGNEVTALAGDEFQNTMDGAYVLVPQRRSYDSTSNAEAIYQLILKTLRENPDIDQDRIIIGGCSAGGAMTMTMIIAHPELYAAAYPICPATQSANVSDETIESLKDLPIWFTHAKNDSTVAIATTTEPLVERLRAAGAEVHTSIFDDVHDTTGRFSNEDGTPYQYDGHWSWTYFDNNECYDENGVNLWQWMSVQTKADKVIASGSQKAYIIGDDWGPAVTKTVISLDKAIDADSVVAENFKVVEEKEATINWGTGEIGIATADRNVTAAYTSDAQGNKVTGSSKYITIEMYVSPSEGSPFIYNLKTGFNSWCTPYKLNVSLAKGATMSSGDEVVTDLNIKADIDVAGDGKICPQGEVFEMKAYTAKDGTTYSYADYTPAKDDKKNALVIWLHGAGEGGTDPYIDILGNEVTSLVSKEFQSLFEGAYVLAPQSPTMWMDDGTGAYQNGDKGSMYAESLFEMIDAYVKANDDIDPNRVIIGGCSNGGYMTMEMVLKHPTYFAAAFPICEAFQDQYITDDQINAIKDMPIWFTYAKNDGTVDPTLCVEPTVARLLAAGANNIHVSVFDDVHDTTGRFFNEDGTPYQYNGHWSWIYFDNNECYDENGVNAWQWLAKQIKTAAPVETPDQPTTPDQPANSVKTGDDVNFAGLGAIMMLTLAGIYVSRRKYN</sequence>
<keyword evidence="7" id="KW-1185">Reference proteome</keyword>
<dbReference type="InterPro" id="IPR029058">
    <property type="entry name" value="AB_hydrolase_fold"/>
</dbReference>
<evidence type="ECO:0000256" key="2">
    <source>
        <dbReference type="SAM" id="Phobius"/>
    </source>
</evidence>